<feature type="region of interest" description="Disordered" evidence="6">
    <location>
        <begin position="362"/>
        <end position="388"/>
    </location>
</feature>
<evidence type="ECO:0000256" key="1">
    <source>
        <dbReference type="ARBA" id="ARBA00004141"/>
    </source>
</evidence>
<organism evidence="9 10">
    <name type="scientific">Truncatella angustata</name>
    <dbReference type="NCBI Taxonomy" id="152316"/>
    <lineage>
        <taxon>Eukaryota</taxon>
        <taxon>Fungi</taxon>
        <taxon>Dikarya</taxon>
        <taxon>Ascomycota</taxon>
        <taxon>Pezizomycotina</taxon>
        <taxon>Sordariomycetes</taxon>
        <taxon>Xylariomycetidae</taxon>
        <taxon>Amphisphaeriales</taxon>
        <taxon>Sporocadaceae</taxon>
        <taxon>Truncatella</taxon>
    </lineage>
</organism>
<dbReference type="GeneID" id="70135535"/>
<keyword evidence="3 7" id="KW-1133">Transmembrane helix</keyword>
<protein>
    <recommendedName>
        <fullName evidence="8">Rhodopsin domain-containing protein</fullName>
    </recommendedName>
</protein>
<dbReference type="OrthoDB" id="2988756at2759"/>
<accession>A0A9P8UQN4</accession>
<feature type="domain" description="Rhodopsin" evidence="8">
    <location>
        <begin position="19"/>
        <end position="270"/>
    </location>
</feature>
<dbReference type="AlphaFoldDB" id="A0A9P8UQN4"/>
<dbReference type="Pfam" id="PF20684">
    <property type="entry name" value="Fung_rhodopsin"/>
    <property type="match status" value="1"/>
</dbReference>
<evidence type="ECO:0000313" key="9">
    <source>
        <dbReference type="EMBL" id="KAH6656594.1"/>
    </source>
</evidence>
<feature type="compositionally biased region" description="Low complexity" evidence="6">
    <location>
        <begin position="309"/>
        <end position="322"/>
    </location>
</feature>
<evidence type="ECO:0000256" key="3">
    <source>
        <dbReference type="ARBA" id="ARBA00022989"/>
    </source>
</evidence>
<dbReference type="GO" id="GO:0016020">
    <property type="term" value="C:membrane"/>
    <property type="evidence" value="ECO:0007669"/>
    <property type="project" value="UniProtKB-SubCell"/>
</dbReference>
<feature type="region of interest" description="Disordered" evidence="6">
    <location>
        <begin position="288"/>
        <end position="327"/>
    </location>
</feature>
<evidence type="ECO:0000256" key="2">
    <source>
        <dbReference type="ARBA" id="ARBA00022692"/>
    </source>
</evidence>
<evidence type="ECO:0000313" key="10">
    <source>
        <dbReference type="Proteomes" id="UP000758603"/>
    </source>
</evidence>
<comment type="similarity">
    <text evidence="5">Belongs to the SAT4 family.</text>
</comment>
<dbReference type="EMBL" id="JAGPXC010000002">
    <property type="protein sequence ID" value="KAH6656594.1"/>
    <property type="molecule type" value="Genomic_DNA"/>
</dbReference>
<feature type="transmembrane region" description="Helical" evidence="7">
    <location>
        <begin position="6"/>
        <end position="23"/>
    </location>
</feature>
<feature type="compositionally biased region" description="Basic and acidic residues" evidence="6">
    <location>
        <begin position="362"/>
        <end position="379"/>
    </location>
</feature>
<dbReference type="PANTHER" id="PTHR33048">
    <property type="entry name" value="PTH11-LIKE INTEGRAL MEMBRANE PROTEIN (AFU_ORTHOLOGUE AFUA_5G11245)"/>
    <property type="match status" value="1"/>
</dbReference>
<gene>
    <name evidence="9" type="ORF">BKA67DRAFT_654921</name>
</gene>
<feature type="compositionally biased region" description="Polar residues" evidence="6">
    <location>
        <begin position="288"/>
        <end position="298"/>
    </location>
</feature>
<proteinExistence type="inferred from homology"/>
<feature type="transmembrane region" description="Helical" evidence="7">
    <location>
        <begin position="44"/>
        <end position="64"/>
    </location>
</feature>
<sequence>MGVAEAWTLLSLGLVVISLRIYVRWTQVGPSKWQLDDYLMPLTGLVFTLETVAAYLVGALYGGLTNSYMTDEERANLDPNSREYYNRQMGSKVQIIGWSFYACILWLLKFSIAIFYSRLTNGLVHLRLRVRIAYGLLGVTYLGVALSLLLGCQPMSKYWQIYPNPGNLCQPTISKLYVLVVLIPNVITDMYLLSIPLPLLWTVNIGMRRKLSLMLLFSGAIFVMMAGTIRAVVILSSGPEGAVTGSEWACRETFVAIVVANLPILQPLIRQGASKIGLSGLFSRTTKMGQSHPLGSQERNGDAYEIGNRRNSQSRQVSRNTRWGSTDHILRTETASGNPKLHATQASKDIVIAHEVSITHEMTHSKSAKGTDKGGELGHRSSARAVMK</sequence>
<dbReference type="RefSeq" id="XP_045960828.1">
    <property type="nucleotide sequence ID" value="XM_046106644.1"/>
</dbReference>
<evidence type="ECO:0000256" key="5">
    <source>
        <dbReference type="ARBA" id="ARBA00038359"/>
    </source>
</evidence>
<dbReference type="InterPro" id="IPR052337">
    <property type="entry name" value="SAT4-like"/>
</dbReference>
<keyword evidence="10" id="KW-1185">Reference proteome</keyword>
<evidence type="ECO:0000256" key="6">
    <source>
        <dbReference type="SAM" id="MobiDB-lite"/>
    </source>
</evidence>
<evidence type="ECO:0000259" key="8">
    <source>
        <dbReference type="Pfam" id="PF20684"/>
    </source>
</evidence>
<dbReference type="PANTHER" id="PTHR33048:SF2">
    <property type="entry name" value="SRPK"/>
    <property type="match status" value="1"/>
</dbReference>
<feature type="transmembrane region" description="Helical" evidence="7">
    <location>
        <begin position="213"/>
        <end position="233"/>
    </location>
</feature>
<keyword evidence="4 7" id="KW-0472">Membrane</keyword>
<feature type="transmembrane region" description="Helical" evidence="7">
    <location>
        <begin position="176"/>
        <end position="201"/>
    </location>
</feature>
<name>A0A9P8UQN4_9PEZI</name>
<keyword evidence="2 7" id="KW-0812">Transmembrane</keyword>
<comment type="subcellular location">
    <subcellularLocation>
        <location evidence="1">Membrane</location>
        <topology evidence="1">Multi-pass membrane protein</topology>
    </subcellularLocation>
</comment>
<feature type="transmembrane region" description="Helical" evidence="7">
    <location>
        <begin position="136"/>
        <end position="156"/>
    </location>
</feature>
<dbReference type="InterPro" id="IPR049326">
    <property type="entry name" value="Rhodopsin_dom_fungi"/>
</dbReference>
<reference evidence="9" key="1">
    <citation type="journal article" date="2021" name="Nat. Commun.">
        <title>Genetic determinants of endophytism in the Arabidopsis root mycobiome.</title>
        <authorList>
            <person name="Mesny F."/>
            <person name="Miyauchi S."/>
            <person name="Thiergart T."/>
            <person name="Pickel B."/>
            <person name="Atanasova L."/>
            <person name="Karlsson M."/>
            <person name="Huettel B."/>
            <person name="Barry K.W."/>
            <person name="Haridas S."/>
            <person name="Chen C."/>
            <person name="Bauer D."/>
            <person name="Andreopoulos W."/>
            <person name="Pangilinan J."/>
            <person name="LaButti K."/>
            <person name="Riley R."/>
            <person name="Lipzen A."/>
            <person name="Clum A."/>
            <person name="Drula E."/>
            <person name="Henrissat B."/>
            <person name="Kohler A."/>
            <person name="Grigoriev I.V."/>
            <person name="Martin F.M."/>
            <person name="Hacquard S."/>
        </authorList>
    </citation>
    <scope>NUCLEOTIDE SEQUENCE</scope>
    <source>
        <strain evidence="9">MPI-SDFR-AT-0073</strain>
    </source>
</reference>
<feature type="transmembrane region" description="Helical" evidence="7">
    <location>
        <begin position="95"/>
        <end position="116"/>
    </location>
</feature>
<comment type="caution">
    <text evidence="9">The sequence shown here is derived from an EMBL/GenBank/DDBJ whole genome shotgun (WGS) entry which is preliminary data.</text>
</comment>
<evidence type="ECO:0000256" key="4">
    <source>
        <dbReference type="ARBA" id="ARBA00023136"/>
    </source>
</evidence>
<dbReference type="Proteomes" id="UP000758603">
    <property type="component" value="Unassembled WGS sequence"/>
</dbReference>
<evidence type="ECO:0000256" key="7">
    <source>
        <dbReference type="SAM" id="Phobius"/>
    </source>
</evidence>